<proteinExistence type="predicted"/>
<dbReference type="EMBL" id="CATNWA010005643">
    <property type="protein sequence ID" value="CAI9550432.1"/>
    <property type="molecule type" value="Genomic_DNA"/>
</dbReference>
<organism evidence="1 2">
    <name type="scientific">Staurois parvus</name>
    <dbReference type="NCBI Taxonomy" id="386267"/>
    <lineage>
        <taxon>Eukaryota</taxon>
        <taxon>Metazoa</taxon>
        <taxon>Chordata</taxon>
        <taxon>Craniata</taxon>
        <taxon>Vertebrata</taxon>
        <taxon>Euteleostomi</taxon>
        <taxon>Amphibia</taxon>
        <taxon>Batrachia</taxon>
        <taxon>Anura</taxon>
        <taxon>Neobatrachia</taxon>
        <taxon>Ranoidea</taxon>
        <taxon>Ranidae</taxon>
        <taxon>Staurois</taxon>
    </lineage>
</organism>
<keyword evidence="2" id="KW-1185">Reference proteome</keyword>
<evidence type="ECO:0000313" key="1">
    <source>
        <dbReference type="EMBL" id="CAI9550432.1"/>
    </source>
</evidence>
<dbReference type="Proteomes" id="UP001162483">
    <property type="component" value="Unassembled WGS sequence"/>
</dbReference>
<reference evidence="1" key="1">
    <citation type="submission" date="2023-05" db="EMBL/GenBank/DDBJ databases">
        <authorList>
            <person name="Stuckert A."/>
        </authorList>
    </citation>
    <scope>NUCLEOTIDE SEQUENCE</scope>
</reference>
<gene>
    <name evidence="1" type="ORF">SPARVUS_LOCUS3507540</name>
</gene>
<accession>A0ABN9BSF5</accession>
<protein>
    <submittedName>
        <fullName evidence="1">Uncharacterized protein</fullName>
    </submittedName>
</protein>
<comment type="caution">
    <text evidence="1">The sequence shown here is derived from an EMBL/GenBank/DDBJ whole genome shotgun (WGS) entry which is preliminary data.</text>
</comment>
<evidence type="ECO:0000313" key="2">
    <source>
        <dbReference type="Proteomes" id="UP001162483"/>
    </source>
</evidence>
<sequence length="137" mass="15163">MLEYRAGRLALLCRRTCTSVQRCPAFTGCLLSLASLVWAPSCDRLRLHSRVPTAHAREVLCFVNGLLVFWDLSRVPQDYREDNSSEVGVGTCQIWVPTPPAPQRSASLVISCTLSAVSGHLLYCVRSLWSSPVLCLQ</sequence>
<feature type="non-terminal residue" evidence="1">
    <location>
        <position position="137"/>
    </location>
</feature>
<name>A0ABN9BSF5_9NEOB</name>